<protein>
    <submittedName>
        <fullName evidence="1">4242_t:CDS:1</fullName>
    </submittedName>
</protein>
<accession>A0ACA9SR53</accession>
<name>A0ACA9SR53_9GLOM</name>
<evidence type="ECO:0000313" key="1">
    <source>
        <dbReference type="EMBL" id="CAG8845562.1"/>
    </source>
</evidence>
<dbReference type="Proteomes" id="UP000789920">
    <property type="component" value="Unassembled WGS sequence"/>
</dbReference>
<dbReference type="EMBL" id="CAJVQC010147263">
    <property type="protein sequence ID" value="CAG8845562.1"/>
    <property type="molecule type" value="Genomic_DNA"/>
</dbReference>
<evidence type="ECO:0000313" key="2">
    <source>
        <dbReference type="Proteomes" id="UP000789920"/>
    </source>
</evidence>
<keyword evidence="2" id="KW-1185">Reference proteome</keyword>
<reference evidence="1" key="1">
    <citation type="submission" date="2021-06" db="EMBL/GenBank/DDBJ databases">
        <authorList>
            <person name="Kallberg Y."/>
            <person name="Tangrot J."/>
            <person name="Rosling A."/>
        </authorList>
    </citation>
    <scope>NUCLEOTIDE SEQUENCE</scope>
    <source>
        <strain evidence="1">MA461A</strain>
    </source>
</reference>
<proteinExistence type="predicted"/>
<comment type="caution">
    <text evidence="1">The sequence shown here is derived from an EMBL/GenBank/DDBJ whole genome shotgun (WGS) entry which is preliminary data.</text>
</comment>
<sequence length="108" mass="12206">LTQITFELYERHRGLSGDKDKEYSLRVAFSPGAHDPNILDLQLDARHCMIVAPRKNLTDHLPLDEALSYYKTKVYSPPASVIAEPVKQNVRESLSSSPFFGFQLSKSI</sequence>
<feature type="non-terminal residue" evidence="1">
    <location>
        <position position="1"/>
    </location>
</feature>
<gene>
    <name evidence="1" type="ORF">RPERSI_LOCUS33719</name>
</gene>
<organism evidence="1 2">
    <name type="scientific">Racocetra persica</name>
    <dbReference type="NCBI Taxonomy" id="160502"/>
    <lineage>
        <taxon>Eukaryota</taxon>
        <taxon>Fungi</taxon>
        <taxon>Fungi incertae sedis</taxon>
        <taxon>Mucoromycota</taxon>
        <taxon>Glomeromycotina</taxon>
        <taxon>Glomeromycetes</taxon>
        <taxon>Diversisporales</taxon>
        <taxon>Gigasporaceae</taxon>
        <taxon>Racocetra</taxon>
    </lineage>
</organism>